<dbReference type="InterPro" id="IPR001763">
    <property type="entry name" value="Rhodanese-like_dom"/>
</dbReference>
<gene>
    <name evidence="8" type="ORF">SAMN05660653_01809</name>
</gene>
<dbReference type="InterPro" id="IPR016156">
    <property type="entry name" value="FAD/NAD-linked_Rdtase_dimer_sf"/>
</dbReference>
<dbReference type="GO" id="GO:0016491">
    <property type="term" value="F:oxidoreductase activity"/>
    <property type="evidence" value="ECO:0007669"/>
    <property type="project" value="UniProtKB-KW"/>
</dbReference>
<feature type="domain" description="Rhodanese" evidence="7">
    <location>
        <begin position="481"/>
        <end position="568"/>
    </location>
</feature>
<dbReference type="InterPro" id="IPR050260">
    <property type="entry name" value="FAD-bd_OxRdtase"/>
</dbReference>
<dbReference type="AlphaFoldDB" id="A0A1G6CYC1"/>
<evidence type="ECO:0000256" key="5">
    <source>
        <dbReference type="ARBA" id="ARBA00023002"/>
    </source>
</evidence>
<dbReference type="OrthoDB" id="9769238at2"/>
<dbReference type="Proteomes" id="UP000198771">
    <property type="component" value="Unassembled WGS sequence"/>
</dbReference>
<evidence type="ECO:0000256" key="4">
    <source>
        <dbReference type="ARBA" id="ARBA00022827"/>
    </source>
</evidence>
<dbReference type="InterPro" id="IPR004099">
    <property type="entry name" value="Pyr_nucl-diS_OxRdtase_dimer"/>
</dbReference>
<keyword evidence="9" id="KW-1185">Reference proteome</keyword>
<evidence type="ECO:0000256" key="3">
    <source>
        <dbReference type="ARBA" id="ARBA00022630"/>
    </source>
</evidence>
<dbReference type="SUPFAM" id="SSF52821">
    <property type="entry name" value="Rhodanese/Cell cycle control phosphatase"/>
    <property type="match status" value="1"/>
</dbReference>
<keyword evidence="4" id="KW-0274">FAD</keyword>
<evidence type="ECO:0000256" key="2">
    <source>
        <dbReference type="ARBA" id="ARBA00009130"/>
    </source>
</evidence>
<proteinExistence type="inferred from homology"/>
<reference evidence="8 9" key="1">
    <citation type="submission" date="2016-10" db="EMBL/GenBank/DDBJ databases">
        <authorList>
            <person name="de Groot N.N."/>
        </authorList>
    </citation>
    <scope>NUCLEOTIDE SEQUENCE [LARGE SCALE GENOMIC DNA]</scope>
    <source>
        <strain evidence="8 9">ASO4-2</strain>
    </source>
</reference>
<dbReference type="SUPFAM" id="SSF51905">
    <property type="entry name" value="FAD/NAD(P)-binding domain"/>
    <property type="match status" value="1"/>
</dbReference>
<dbReference type="CDD" id="cd00158">
    <property type="entry name" value="RHOD"/>
    <property type="match status" value="1"/>
</dbReference>
<dbReference type="STRING" id="617002.SAMN05660653_01809"/>
<evidence type="ECO:0000313" key="8">
    <source>
        <dbReference type="EMBL" id="SDB37675.1"/>
    </source>
</evidence>
<dbReference type="PRINTS" id="PR00368">
    <property type="entry name" value="FADPNR"/>
</dbReference>
<keyword evidence="3" id="KW-0285">Flavoprotein</keyword>
<keyword evidence="6" id="KW-0676">Redox-active center</keyword>
<keyword evidence="5" id="KW-0560">Oxidoreductase</keyword>
<dbReference type="PRINTS" id="PR00411">
    <property type="entry name" value="PNDRDTASEI"/>
</dbReference>
<name>A0A1G6CYC1_9BACT</name>
<dbReference type="PANTHER" id="PTHR43429">
    <property type="entry name" value="PYRIDINE NUCLEOTIDE-DISULFIDE OXIDOREDUCTASE DOMAIN-CONTAINING"/>
    <property type="match status" value="1"/>
</dbReference>
<accession>A0A1G6CYC1</accession>
<dbReference type="SUPFAM" id="SSF55424">
    <property type="entry name" value="FAD/NAD-linked reductases, dimerisation (C-terminal) domain"/>
    <property type="match status" value="1"/>
</dbReference>
<comment type="similarity">
    <text evidence="2">Belongs to the class-III pyridine nucleotide-disulfide oxidoreductase family.</text>
</comment>
<dbReference type="Pfam" id="PF00581">
    <property type="entry name" value="Rhodanese"/>
    <property type="match status" value="1"/>
</dbReference>
<dbReference type="Pfam" id="PF02852">
    <property type="entry name" value="Pyr_redox_dim"/>
    <property type="match status" value="1"/>
</dbReference>
<evidence type="ECO:0000259" key="7">
    <source>
        <dbReference type="PROSITE" id="PS50206"/>
    </source>
</evidence>
<comment type="cofactor">
    <cofactor evidence="1">
        <name>FAD</name>
        <dbReference type="ChEBI" id="CHEBI:57692"/>
    </cofactor>
</comment>
<dbReference type="RefSeq" id="WP_092120301.1">
    <property type="nucleotide sequence ID" value="NZ_FMXO01000009.1"/>
</dbReference>
<protein>
    <submittedName>
        <fullName evidence="8">NADPH-dependent 2,4-dienoyl-CoA reductase, sulfur reductase</fullName>
    </submittedName>
</protein>
<dbReference type="InterPro" id="IPR023753">
    <property type="entry name" value="FAD/NAD-binding_dom"/>
</dbReference>
<dbReference type="PROSITE" id="PS50206">
    <property type="entry name" value="RHODANESE_3"/>
    <property type="match status" value="1"/>
</dbReference>
<dbReference type="EMBL" id="FMXO01000009">
    <property type="protein sequence ID" value="SDB37675.1"/>
    <property type="molecule type" value="Genomic_DNA"/>
</dbReference>
<organism evidence="8 9">
    <name type="scientific">Desulfonatronum thiosulfatophilum</name>
    <dbReference type="NCBI Taxonomy" id="617002"/>
    <lineage>
        <taxon>Bacteria</taxon>
        <taxon>Pseudomonadati</taxon>
        <taxon>Thermodesulfobacteriota</taxon>
        <taxon>Desulfovibrionia</taxon>
        <taxon>Desulfovibrionales</taxon>
        <taxon>Desulfonatronaceae</taxon>
        <taxon>Desulfonatronum</taxon>
    </lineage>
</organism>
<sequence>MPQHIVIIGAVALGSKAAARFKRLEPDSRVTLVDRGKLIAYSGCGIPYYVSGEVNEERELQSTAFHMLRDTEFFRKTKGVDVRIETEALAIDRKNRTVNLRHLPTGNEEILAYDQLVLATGSTPFQLRVPGTALQGVHTIQDPESARQIRSRIAGGKVKRAVVIGAGFIGMEMAVALADLWDVPTTVIEYRDQILPGVIGNNLARMAQRRMEQKGITFLLGEQAKAFESDDQTHVARVAMETTTLPADLVIVAVGVRPNSALARQAGLEVSERGAVQVDEYLRTSDPHIFAGGDCVDLRHLLTDMPVYLPMGSLANRQGRIIGDNLAGGRSKFSGVTGSWCVKLFDLAAAGTGLTLQGAKNAGFNALSVHVSQLDRAHFFPEKGLMSLELVIERDTGRMLGLQGLADMGDALVGKVNVVAALLPSAPNARMLSSLEMAYSPPFSAALDILNVLGNVADNILANRYRGIHADDFAAMWKEREHNDLFFLDCRETLEAEKYAHAHPEFWHNIPQGELAERLKDIPENHRLVLICNTGARAYEALVTLNNANFNDVVCVEGGMTALTAAGVQV</sequence>
<dbReference type="InterPro" id="IPR036188">
    <property type="entry name" value="FAD/NAD-bd_sf"/>
</dbReference>
<dbReference type="Gene3D" id="3.40.250.10">
    <property type="entry name" value="Rhodanese-like domain"/>
    <property type="match status" value="1"/>
</dbReference>
<evidence type="ECO:0000256" key="1">
    <source>
        <dbReference type="ARBA" id="ARBA00001974"/>
    </source>
</evidence>
<dbReference type="Pfam" id="PF07992">
    <property type="entry name" value="Pyr_redox_2"/>
    <property type="match status" value="1"/>
</dbReference>
<dbReference type="Gene3D" id="3.50.50.60">
    <property type="entry name" value="FAD/NAD(P)-binding domain"/>
    <property type="match status" value="2"/>
</dbReference>
<evidence type="ECO:0000313" key="9">
    <source>
        <dbReference type="Proteomes" id="UP000198771"/>
    </source>
</evidence>
<evidence type="ECO:0000256" key="6">
    <source>
        <dbReference type="ARBA" id="ARBA00023284"/>
    </source>
</evidence>
<dbReference type="SMART" id="SM00450">
    <property type="entry name" value="RHOD"/>
    <property type="match status" value="1"/>
</dbReference>
<dbReference type="PANTHER" id="PTHR43429:SF1">
    <property type="entry name" value="NAD(P)H SULFUR OXIDOREDUCTASE (COA-DEPENDENT)"/>
    <property type="match status" value="1"/>
</dbReference>
<dbReference type="InterPro" id="IPR036873">
    <property type="entry name" value="Rhodanese-like_dom_sf"/>
</dbReference>